<keyword evidence="3" id="KW-0274">FAD</keyword>
<dbReference type="PANTHER" id="PTHR43735">
    <property type="entry name" value="APOPTOSIS-INDUCING FACTOR 1"/>
    <property type="match status" value="1"/>
</dbReference>
<evidence type="ECO:0000313" key="7">
    <source>
        <dbReference type="Proteomes" id="UP000256485"/>
    </source>
</evidence>
<sequence length="365" mass="38378">MSATVTVVGGGYGGTAVAKELDDVADVVLVEPRDSFFHNIAALRALVDPAWADRIFLPYDRLLRRGRVVRDHAVRVAPDGVELASGVRLASDFIVLATGSTYPFPAKLDVDDSAAAKERLRTAHEQLAAADRVLLLGAGPVGLELAGEIKAAFPDKAVTIVDPGHDVITGEDLPDEFRAELRRQLAELGVELVLGTTLTAEPVPDPGTLKPFTVTTQSGRTLAADIWFRCFGGSVLTDYLADELAVARQPNGRLDVTPDLRLAGADRVFALGDITAIPEAKKAAAARAHAEVVAANIRTLLEAGSSADLATYQPDEPGIAVPLGPRAGASYARKYGGLLDAATTSQLKGADLLVGEFAELFGLVD</sequence>
<dbReference type="InterPro" id="IPR023753">
    <property type="entry name" value="FAD/NAD-binding_dom"/>
</dbReference>
<dbReference type="PANTHER" id="PTHR43735:SF3">
    <property type="entry name" value="FERROPTOSIS SUPPRESSOR PROTEIN 1"/>
    <property type="match status" value="1"/>
</dbReference>
<dbReference type="AlphaFoldDB" id="A0A3D9VHW3"/>
<keyword evidence="4" id="KW-0560">Oxidoreductase</keyword>
<protein>
    <submittedName>
        <fullName evidence="6">NADH dehydrogenase FAD-containing subunit</fullName>
    </submittedName>
</protein>
<proteinExistence type="inferred from homology"/>
<dbReference type="InterPro" id="IPR036188">
    <property type="entry name" value="FAD/NAD-bd_sf"/>
</dbReference>
<dbReference type="GO" id="GO:0005737">
    <property type="term" value="C:cytoplasm"/>
    <property type="evidence" value="ECO:0007669"/>
    <property type="project" value="TreeGrafter"/>
</dbReference>
<dbReference type="OrthoDB" id="9781621at2"/>
<gene>
    <name evidence="6" type="ORF">DFJ64_2326</name>
</gene>
<evidence type="ECO:0000256" key="4">
    <source>
        <dbReference type="ARBA" id="ARBA00023002"/>
    </source>
</evidence>
<dbReference type="Gene3D" id="3.50.50.100">
    <property type="match status" value="1"/>
</dbReference>
<keyword evidence="7" id="KW-1185">Reference proteome</keyword>
<reference evidence="6 7" key="1">
    <citation type="submission" date="2018-08" db="EMBL/GenBank/DDBJ databases">
        <title>Sequencing the genomes of 1000 actinobacteria strains.</title>
        <authorList>
            <person name="Klenk H.-P."/>
        </authorList>
    </citation>
    <scope>NUCLEOTIDE SEQUENCE [LARGE SCALE GENOMIC DNA]</scope>
    <source>
        <strain evidence="6 7">DSM 22891</strain>
    </source>
</reference>
<comment type="caution">
    <text evidence="6">The sequence shown here is derived from an EMBL/GenBank/DDBJ whole genome shotgun (WGS) entry which is preliminary data.</text>
</comment>
<dbReference type="Pfam" id="PF07992">
    <property type="entry name" value="Pyr_redox_2"/>
    <property type="match status" value="1"/>
</dbReference>
<keyword evidence="2" id="KW-0285">Flavoprotein</keyword>
<organism evidence="6 7">
    <name type="scientific">Thermasporomyces composti</name>
    <dbReference type="NCBI Taxonomy" id="696763"/>
    <lineage>
        <taxon>Bacteria</taxon>
        <taxon>Bacillati</taxon>
        <taxon>Actinomycetota</taxon>
        <taxon>Actinomycetes</taxon>
        <taxon>Propionibacteriales</taxon>
        <taxon>Nocardioidaceae</taxon>
        <taxon>Thermasporomyces</taxon>
    </lineage>
</organism>
<accession>A0A3D9VHW3</accession>
<evidence type="ECO:0000256" key="1">
    <source>
        <dbReference type="ARBA" id="ARBA00006442"/>
    </source>
</evidence>
<dbReference type="EMBL" id="QTUC01000001">
    <property type="protein sequence ID" value="REF36891.1"/>
    <property type="molecule type" value="Genomic_DNA"/>
</dbReference>
<comment type="similarity">
    <text evidence="1">Belongs to the FAD-dependent oxidoreductase family.</text>
</comment>
<evidence type="ECO:0000256" key="2">
    <source>
        <dbReference type="ARBA" id="ARBA00022630"/>
    </source>
</evidence>
<evidence type="ECO:0000259" key="5">
    <source>
        <dbReference type="Pfam" id="PF07992"/>
    </source>
</evidence>
<dbReference type="PRINTS" id="PR00368">
    <property type="entry name" value="FADPNR"/>
</dbReference>
<evidence type="ECO:0000256" key="3">
    <source>
        <dbReference type="ARBA" id="ARBA00022827"/>
    </source>
</evidence>
<dbReference type="RefSeq" id="WP_115850446.1">
    <property type="nucleotide sequence ID" value="NZ_QTUC01000001.1"/>
</dbReference>
<dbReference type="SUPFAM" id="SSF51905">
    <property type="entry name" value="FAD/NAD(P)-binding domain"/>
    <property type="match status" value="1"/>
</dbReference>
<dbReference type="GO" id="GO:0050660">
    <property type="term" value="F:flavin adenine dinucleotide binding"/>
    <property type="evidence" value="ECO:0007669"/>
    <property type="project" value="TreeGrafter"/>
</dbReference>
<feature type="domain" description="FAD/NAD(P)-binding" evidence="5">
    <location>
        <begin position="5"/>
        <end position="285"/>
    </location>
</feature>
<evidence type="ECO:0000313" key="6">
    <source>
        <dbReference type="EMBL" id="REF36891.1"/>
    </source>
</evidence>
<dbReference type="Proteomes" id="UP000256485">
    <property type="component" value="Unassembled WGS sequence"/>
</dbReference>
<name>A0A3D9VHW3_THECX</name>
<dbReference type="GO" id="GO:0004174">
    <property type="term" value="F:electron-transferring-flavoprotein dehydrogenase activity"/>
    <property type="evidence" value="ECO:0007669"/>
    <property type="project" value="TreeGrafter"/>
</dbReference>